<reference evidence="1" key="1">
    <citation type="journal article" date="2017" name="Nature">
        <title>The sunflower genome provides insights into oil metabolism, flowering and Asterid evolution.</title>
        <authorList>
            <person name="Badouin H."/>
            <person name="Gouzy J."/>
            <person name="Grassa C.J."/>
            <person name="Murat F."/>
            <person name="Staton S.E."/>
            <person name="Cottret L."/>
            <person name="Lelandais-Briere C."/>
            <person name="Owens G.L."/>
            <person name="Carrere S."/>
            <person name="Mayjonade B."/>
            <person name="Legrand L."/>
            <person name="Gill N."/>
            <person name="Kane N.C."/>
            <person name="Bowers J.E."/>
            <person name="Hubner S."/>
            <person name="Bellec A."/>
            <person name="Berard A."/>
            <person name="Berges H."/>
            <person name="Blanchet N."/>
            <person name="Boniface M.C."/>
            <person name="Brunel D."/>
            <person name="Catrice O."/>
            <person name="Chaidir N."/>
            <person name="Claudel C."/>
            <person name="Donnadieu C."/>
            <person name="Faraut T."/>
            <person name="Fievet G."/>
            <person name="Helmstetter N."/>
            <person name="King M."/>
            <person name="Knapp S.J."/>
            <person name="Lai Z."/>
            <person name="Le Paslier M.C."/>
            <person name="Lippi Y."/>
            <person name="Lorenzon L."/>
            <person name="Mandel J.R."/>
            <person name="Marage G."/>
            <person name="Marchand G."/>
            <person name="Marquand E."/>
            <person name="Bret-Mestries E."/>
            <person name="Morien E."/>
            <person name="Nambeesan S."/>
            <person name="Nguyen T."/>
            <person name="Pegot-Espagnet P."/>
            <person name="Pouilly N."/>
            <person name="Raftis F."/>
            <person name="Sallet E."/>
            <person name="Schiex T."/>
            <person name="Thomas J."/>
            <person name="Vandecasteele C."/>
            <person name="Vares D."/>
            <person name="Vear F."/>
            <person name="Vautrin S."/>
            <person name="Crespi M."/>
            <person name="Mangin B."/>
            <person name="Burke J.M."/>
            <person name="Salse J."/>
            <person name="Munos S."/>
            <person name="Vincourt P."/>
            <person name="Rieseberg L.H."/>
            <person name="Langlade N.B."/>
        </authorList>
    </citation>
    <scope>NUCLEOTIDE SEQUENCE</scope>
    <source>
        <tissue evidence="1">Leaves</tissue>
    </source>
</reference>
<evidence type="ECO:0000313" key="2">
    <source>
        <dbReference type="Proteomes" id="UP000215914"/>
    </source>
</evidence>
<dbReference type="EMBL" id="MNCJ02000328">
    <property type="protein sequence ID" value="KAF5775145.1"/>
    <property type="molecule type" value="Genomic_DNA"/>
</dbReference>
<sequence>MHIARVVMDLPPYKINPKRMKGLHQSVEMGEEFRRLLAKSQQEFLESAMGIRGKGQFNVVELIRKSLFPATAYDLCIKLKEKKNSCKTDS</sequence>
<keyword evidence="2" id="KW-1185">Reference proteome</keyword>
<name>A0A9K3EKU9_HELAN</name>
<reference evidence="1" key="2">
    <citation type="submission" date="2020-06" db="EMBL/GenBank/DDBJ databases">
        <title>Helianthus annuus Genome sequencing and assembly Release 2.</title>
        <authorList>
            <person name="Gouzy J."/>
            <person name="Langlade N."/>
            <person name="Munos S."/>
        </authorList>
    </citation>
    <scope>NUCLEOTIDE SEQUENCE</scope>
    <source>
        <tissue evidence="1">Leaves</tissue>
    </source>
</reference>
<gene>
    <name evidence="1" type="ORF">HanXRQr2_Chr13g0608731</name>
</gene>
<organism evidence="1 2">
    <name type="scientific">Helianthus annuus</name>
    <name type="common">Common sunflower</name>
    <dbReference type="NCBI Taxonomy" id="4232"/>
    <lineage>
        <taxon>Eukaryota</taxon>
        <taxon>Viridiplantae</taxon>
        <taxon>Streptophyta</taxon>
        <taxon>Embryophyta</taxon>
        <taxon>Tracheophyta</taxon>
        <taxon>Spermatophyta</taxon>
        <taxon>Magnoliopsida</taxon>
        <taxon>eudicotyledons</taxon>
        <taxon>Gunneridae</taxon>
        <taxon>Pentapetalae</taxon>
        <taxon>asterids</taxon>
        <taxon>campanulids</taxon>
        <taxon>Asterales</taxon>
        <taxon>Asteraceae</taxon>
        <taxon>Asteroideae</taxon>
        <taxon>Heliantheae alliance</taxon>
        <taxon>Heliantheae</taxon>
        <taxon>Helianthus</taxon>
    </lineage>
</organism>
<dbReference type="GO" id="GO:0004587">
    <property type="term" value="F:ornithine aminotransferase activity"/>
    <property type="evidence" value="ECO:0007669"/>
    <property type="project" value="UniProtKB-EC"/>
</dbReference>
<dbReference type="Gramene" id="mRNA:HanXRQr2_Chr13g0608731">
    <property type="protein sequence ID" value="mRNA:HanXRQr2_Chr13g0608731"/>
    <property type="gene ID" value="HanXRQr2_Chr13g0608731"/>
</dbReference>
<accession>A0A9K3EKU9</accession>
<keyword evidence="1" id="KW-0032">Aminotransferase</keyword>
<protein>
    <submittedName>
        <fullName evidence="1">Ornithine aminotransferase</fullName>
        <ecNumber evidence="1">2.6.1.13</ecNumber>
    </submittedName>
</protein>
<proteinExistence type="predicted"/>
<evidence type="ECO:0000313" key="1">
    <source>
        <dbReference type="EMBL" id="KAF5775145.1"/>
    </source>
</evidence>
<dbReference type="Proteomes" id="UP000215914">
    <property type="component" value="Unassembled WGS sequence"/>
</dbReference>
<dbReference type="AlphaFoldDB" id="A0A9K3EKU9"/>
<comment type="caution">
    <text evidence="1">The sequence shown here is derived from an EMBL/GenBank/DDBJ whole genome shotgun (WGS) entry which is preliminary data.</text>
</comment>
<keyword evidence="1" id="KW-0808">Transferase</keyword>
<dbReference type="EC" id="2.6.1.13" evidence="1"/>